<feature type="transmembrane region" description="Helical" evidence="1">
    <location>
        <begin position="7"/>
        <end position="26"/>
    </location>
</feature>
<keyword evidence="1" id="KW-0812">Transmembrane</keyword>
<keyword evidence="1" id="KW-0472">Membrane</keyword>
<dbReference type="Gene3D" id="3.60.21.10">
    <property type="match status" value="1"/>
</dbReference>
<dbReference type="AlphaFoldDB" id="A0A9D8PJ74"/>
<dbReference type="GO" id="GO:0016787">
    <property type="term" value="F:hydrolase activity"/>
    <property type="evidence" value="ECO:0007669"/>
    <property type="project" value="InterPro"/>
</dbReference>
<feature type="transmembrane region" description="Helical" evidence="1">
    <location>
        <begin position="38"/>
        <end position="60"/>
    </location>
</feature>
<evidence type="ECO:0000256" key="1">
    <source>
        <dbReference type="SAM" id="Phobius"/>
    </source>
</evidence>
<feature type="transmembrane region" description="Helical" evidence="1">
    <location>
        <begin position="72"/>
        <end position="96"/>
    </location>
</feature>
<sequence>MNDLKSFIIFLTIFLGVYFSMNSYVLLKGNLALQLKGVPFWVYIALFVTVSLAFPVSFFIRRLVENDISPLLTWIGSLWLGAIIYFFLIGLAVDFIRFFNYIFSYIPEVFYRNQLVIGRTLFVIVVLAVSALILAGYLHSKDVKVRRLDLAVDTLPVDSNPLKVVFVSDIHLGRMIGKDRLKGIVELVNGEGPDIILIGGDLFDEEADGLYHVREILSSFKAKYGAFAVLGNHEFYHGPDESTHFMESANIRVLRDKAVTVPGIVNIVGLDDYSDGWGRRARDEETLKEIIDSCDENLPTILMTHTPVYLDRFAALGVDLALFGHTHNGQFFPFNLVTDSIFKLSYGYGRVGDMHAYVSSGAGTWGPPIRVLTDVEIVKINLVTGKN</sequence>
<gene>
    <name evidence="3" type="ORF">JW984_02005</name>
</gene>
<organism evidence="3 4">
    <name type="scientific">Candidatus Zymogenus saltonus</name>
    <dbReference type="NCBI Taxonomy" id="2844893"/>
    <lineage>
        <taxon>Bacteria</taxon>
        <taxon>Deltaproteobacteria</taxon>
        <taxon>Candidatus Zymogenia</taxon>
        <taxon>Candidatus Zymogeniales</taxon>
        <taxon>Candidatus Zymogenaceae</taxon>
        <taxon>Candidatus Zymogenus</taxon>
    </lineage>
</organism>
<dbReference type="InterPro" id="IPR029052">
    <property type="entry name" value="Metallo-depent_PP-like"/>
</dbReference>
<dbReference type="InterPro" id="IPR051158">
    <property type="entry name" value="Metallophosphoesterase_sf"/>
</dbReference>
<dbReference type="EMBL" id="JAFGIX010000009">
    <property type="protein sequence ID" value="MBN1571951.1"/>
    <property type="molecule type" value="Genomic_DNA"/>
</dbReference>
<dbReference type="PANTHER" id="PTHR31302:SF0">
    <property type="entry name" value="TRANSMEMBRANE PROTEIN WITH METALLOPHOSPHOESTERASE DOMAIN"/>
    <property type="match status" value="1"/>
</dbReference>
<name>A0A9D8PJ74_9DELT</name>
<dbReference type="PANTHER" id="PTHR31302">
    <property type="entry name" value="TRANSMEMBRANE PROTEIN WITH METALLOPHOSPHOESTERASE DOMAIN-RELATED"/>
    <property type="match status" value="1"/>
</dbReference>
<proteinExistence type="predicted"/>
<accession>A0A9D8PJ74</accession>
<evidence type="ECO:0000313" key="4">
    <source>
        <dbReference type="Proteomes" id="UP000809273"/>
    </source>
</evidence>
<dbReference type="SUPFAM" id="SSF56300">
    <property type="entry name" value="Metallo-dependent phosphatases"/>
    <property type="match status" value="1"/>
</dbReference>
<evidence type="ECO:0000259" key="2">
    <source>
        <dbReference type="Pfam" id="PF00149"/>
    </source>
</evidence>
<evidence type="ECO:0000313" key="3">
    <source>
        <dbReference type="EMBL" id="MBN1571951.1"/>
    </source>
</evidence>
<feature type="domain" description="Calcineurin-like phosphoesterase" evidence="2">
    <location>
        <begin position="162"/>
        <end position="328"/>
    </location>
</feature>
<keyword evidence="1" id="KW-1133">Transmembrane helix</keyword>
<dbReference type="InterPro" id="IPR004843">
    <property type="entry name" value="Calcineurin-like_PHP"/>
</dbReference>
<protein>
    <submittedName>
        <fullName evidence="3">Metallophosphoesterase</fullName>
    </submittedName>
</protein>
<feature type="transmembrane region" description="Helical" evidence="1">
    <location>
        <begin position="116"/>
        <end position="138"/>
    </location>
</feature>
<comment type="caution">
    <text evidence="3">The sequence shown here is derived from an EMBL/GenBank/DDBJ whole genome shotgun (WGS) entry which is preliminary data.</text>
</comment>
<dbReference type="Pfam" id="PF00149">
    <property type="entry name" value="Metallophos"/>
    <property type="match status" value="1"/>
</dbReference>
<reference evidence="3" key="2">
    <citation type="submission" date="2021-01" db="EMBL/GenBank/DDBJ databases">
        <authorList>
            <person name="Hahn C.R."/>
            <person name="Youssef N.H."/>
            <person name="Elshahed M."/>
        </authorList>
    </citation>
    <scope>NUCLEOTIDE SEQUENCE</scope>
    <source>
        <strain evidence="3">Zod_Metabat.24</strain>
    </source>
</reference>
<dbReference type="CDD" id="cd07385">
    <property type="entry name" value="MPP_YkuE_C"/>
    <property type="match status" value="1"/>
</dbReference>
<dbReference type="Proteomes" id="UP000809273">
    <property type="component" value="Unassembled WGS sequence"/>
</dbReference>
<reference evidence="3" key="1">
    <citation type="journal article" date="2021" name="Environ. Microbiol.">
        <title>Genomic characterization of three novel Desulfobacterota classes expand the metabolic and phylogenetic diversity of the phylum.</title>
        <authorList>
            <person name="Murphy C.L."/>
            <person name="Biggerstaff J."/>
            <person name="Eichhorn A."/>
            <person name="Ewing E."/>
            <person name="Shahan R."/>
            <person name="Soriano D."/>
            <person name="Stewart S."/>
            <person name="VanMol K."/>
            <person name="Walker R."/>
            <person name="Walters P."/>
            <person name="Elshahed M.S."/>
            <person name="Youssef N.H."/>
        </authorList>
    </citation>
    <scope>NUCLEOTIDE SEQUENCE</scope>
    <source>
        <strain evidence="3">Zod_Metabat.24</strain>
    </source>
</reference>